<accession>A0A559IZE7</accession>
<gene>
    <name evidence="2" type="ORF">FPZ44_07880</name>
</gene>
<dbReference type="Pfam" id="PF01521">
    <property type="entry name" value="Fe-S_biosyn"/>
    <property type="match status" value="1"/>
</dbReference>
<feature type="domain" description="Core" evidence="1">
    <location>
        <begin position="1"/>
        <end position="107"/>
    </location>
</feature>
<dbReference type="InterPro" id="IPR000361">
    <property type="entry name" value="ATAP_core_dom"/>
</dbReference>
<dbReference type="InterPro" id="IPR035903">
    <property type="entry name" value="HesB-like_dom_sf"/>
</dbReference>
<dbReference type="OrthoDB" id="2361087at2"/>
<evidence type="ECO:0000313" key="2">
    <source>
        <dbReference type="EMBL" id="TVX92983.1"/>
    </source>
</evidence>
<dbReference type="Proteomes" id="UP000318102">
    <property type="component" value="Unassembled WGS sequence"/>
</dbReference>
<sequence length="111" mass="12584">MDLQFTEPALQAIMNRGVDEHAVIKLAYDTEGCGCAVNGVPALWIMTEEDLSSSDELISSNAPCPIFIHRQHAVFYEDYLTLDLTADKSFRLYGRGQTYSNHVRCEDKRLR</sequence>
<dbReference type="SUPFAM" id="SSF89360">
    <property type="entry name" value="HesB-like domain"/>
    <property type="match status" value="1"/>
</dbReference>
<dbReference type="Gene3D" id="2.60.300.12">
    <property type="entry name" value="HesB-like domain"/>
    <property type="match status" value="1"/>
</dbReference>
<name>A0A559IZE7_9BACL</name>
<organism evidence="2 3">
    <name type="scientific">Paenibacillus agilis</name>
    <dbReference type="NCBI Taxonomy" id="3020863"/>
    <lineage>
        <taxon>Bacteria</taxon>
        <taxon>Bacillati</taxon>
        <taxon>Bacillota</taxon>
        <taxon>Bacilli</taxon>
        <taxon>Bacillales</taxon>
        <taxon>Paenibacillaceae</taxon>
        <taxon>Paenibacillus</taxon>
    </lineage>
</organism>
<dbReference type="AlphaFoldDB" id="A0A559IZE7"/>
<protein>
    <submittedName>
        <fullName evidence="2">Iron-sulfur cluster biosynthesis family protein</fullName>
    </submittedName>
</protein>
<dbReference type="RefSeq" id="WP_144989023.1">
    <property type="nucleotide sequence ID" value="NZ_VNJK01000001.1"/>
</dbReference>
<keyword evidence="3" id="KW-1185">Reference proteome</keyword>
<evidence type="ECO:0000313" key="3">
    <source>
        <dbReference type="Proteomes" id="UP000318102"/>
    </source>
</evidence>
<comment type="caution">
    <text evidence="2">The sequence shown here is derived from an EMBL/GenBank/DDBJ whole genome shotgun (WGS) entry which is preliminary data.</text>
</comment>
<dbReference type="EMBL" id="VNJK01000001">
    <property type="protein sequence ID" value="TVX92983.1"/>
    <property type="molecule type" value="Genomic_DNA"/>
</dbReference>
<reference evidence="2 3" key="1">
    <citation type="submission" date="2019-07" db="EMBL/GenBank/DDBJ databases">
        <authorList>
            <person name="Kim J."/>
        </authorList>
    </citation>
    <scope>NUCLEOTIDE SEQUENCE [LARGE SCALE GENOMIC DNA]</scope>
    <source>
        <strain evidence="2 3">N4</strain>
    </source>
</reference>
<proteinExistence type="predicted"/>
<evidence type="ECO:0000259" key="1">
    <source>
        <dbReference type="Pfam" id="PF01521"/>
    </source>
</evidence>